<dbReference type="GO" id="GO:0016491">
    <property type="term" value="F:oxidoreductase activity"/>
    <property type="evidence" value="ECO:0007669"/>
    <property type="project" value="UniProtKB-UniRule"/>
</dbReference>
<accession>A0AA46E0F2</accession>
<evidence type="ECO:0000259" key="6">
    <source>
        <dbReference type="Pfam" id="PF00881"/>
    </source>
</evidence>
<dbReference type="InterPro" id="IPR029479">
    <property type="entry name" value="Nitroreductase"/>
</dbReference>
<evidence type="ECO:0000256" key="3">
    <source>
        <dbReference type="ARBA" id="ARBA00022643"/>
    </source>
</evidence>
<name>A0AA46E0F2_9FUSO</name>
<keyword evidence="2 5" id="KW-0285">Flavoprotein</keyword>
<keyword evidence="5" id="KW-0521">NADP</keyword>
<organism evidence="7 8">
    <name type="scientific">Hypnocyclicus thermotrophus</name>
    <dbReference type="NCBI Taxonomy" id="1627895"/>
    <lineage>
        <taxon>Bacteria</taxon>
        <taxon>Fusobacteriati</taxon>
        <taxon>Fusobacteriota</taxon>
        <taxon>Fusobacteriia</taxon>
        <taxon>Fusobacteriales</taxon>
        <taxon>Fusobacteriaceae</taxon>
        <taxon>Hypnocyclicus</taxon>
    </lineage>
</organism>
<dbReference type="Proteomes" id="UP000294678">
    <property type="component" value="Unassembled WGS sequence"/>
</dbReference>
<keyword evidence="4 5" id="KW-0560">Oxidoreductase</keyword>
<evidence type="ECO:0000256" key="2">
    <source>
        <dbReference type="ARBA" id="ARBA00022630"/>
    </source>
</evidence>
<dbReference type="InterPro" id="IPR000415">
    <property type="entry name" value="Nitroreductase-like"/>
</dbReference>
<comment type="caution">
    <text evidence="7">The sequence shown here is derived from an EMBL/GenBank/DDBJ whole genome shotgun (WGS) entry which is preliminary data.</text>
</comment>
<dbReference type="Pfam" id="PF00881">
    <property type="entry name" value="Nitroreductase"/>
    <property type="match status" value="1"/>
</dbReference>
<evidence type="ECO:0000313" key="8">
    <source>
        <dbReference type="Proteomes" id="UP000294678"/>
    </source>
</evidence>
<dbReference type="PANTHER" id="PTHR43425:SF2">
    <property type="entry name" value="OXYGEN-INSENSITIVE NADPH NITROREDUCTASE"/>
    <property type="match status" value="1"/>
</dbReference>
<keyword evidence="8" id="KW-1185">Reference proteome</keyword>
<evidence type="ECO:0000256" key="5">
    <source>
        <dbReference type="PIRNR" id="PIRNR005426"/>
    </source>
</evidence>
<protein>
    <submittedName>
        <fullName evidence="7">FMN reductase [NAD(P)H]</fullName>
    </submittedName>
</protein>
<evidence type="ECO:0000256" key="1">
    <source>
        <dbReference type="ARBA" id="ARBA00008366"/>
    </source>
</evidence>
<dbReference type="SUPFAM" id="SSF55469">
    <property type="entry name" value="FMN-dependent nitroreductase-like"/>
    <property type="match status" value="1"/>
</dbReference>
<dbReference type="PIRSF" id="PIRSF005426">
    <property type="entry name" value="Frp"/>
    <property type="match status" value="1"/>
</dbReference>
<gene>
    <name evidence="7" type="ORF">EV215_0369</name>
</gene>
<evidence type="ECO:0000313" key="7">
    <source>
        <dbReference type="EMBL" id="TDT72559.1"/>
    </source>
</evidence>
<dbReference type="InterPro" id="IPR016446">
    <property type="entry name" value="Flavin_OxRdtase_Frp"/>
</dbReference>
<dbReference type="PANTHER" id="PTHR43425">
    <property type="entry name" value="OXYGEN-INSENSITIVE NADPH NITROREDUCTASE"/>
    <property type="match status" value="1"/>
</dbReference>
<keyword evidence="3 5" id="KW-0288">FMN</keyword>
<dbReference type="AlphaFoldDB" id="A0AA46E0F2"/>
<proteinExistence type="inferred from homology"/>
<dbReference type="EMBL" id="SOBG01000001">
    <property type="protein sequence ID" value="TDT72559.1"/>
    <property type="molecule type" value="Genomic_DNA"/>
</dbReference>
<dbReference type="Gene3D" id="3.40.109.10">
    <property type="entry name" value="NADH Oxidase"/>
    <property type="match status" value="1"/>
</dbReference>
<sequence length="246" mass="27657">MNETIKTIKNHRSIREYLNKDIPKEHLDAILEAAQAMPTSINGQQVSVIVVKDKNTKEKIAELAGGQPYIAKAPVFLVFVADFYKTYLAGKKAGEPQVIHESIESTAVGTFDSGLAMGAAIIAAESLGLGIVPIGGIRRNPEEMIKLLELPEYTYPLVGLCIGYAENNSKQKPRLPKETFIHNEKYQKDNLIKYISDYDKTMEMYLKEIGLENEENWSSRTASIYKQVYFPNVYPTMKSQGFKNDK</sequence>
<feature type="domain" description="Nitroreductase" evidence="6">
    <location>
        <begin position="8"/>
        <end position="164"/>
    </location>
</feature>
<reference evidence="7 8" key="1">
    <citation type="submission" date="2019-03" db="EMBL/GenBank/DDBJ databases">
        <title>Genomic Encyclopedia of Type Strains, Phase IV (KMG-IV): sequencing the most valuable type-strain genomes for metagenomic binning, comparative biology and taxonomic classification.</title>
        <authorList>
            <person name="Goeker M."/>
        </authorList>
    </citation>
    <scope>NUCLEOTIDE SEQUENCE [LARGE SCALE GENOMIC DNA]</scope>
    <source>
        <strain evidence="7 8">DSM 100055</strain>
    </source>
</reference>
<comment type="similarity">
    <text evidence="1 5">Belongs to the flavin oxidoreductase frp family.</text>
</comment>
<dbReference type="CDD" id="cd02146">
    <property type="entry name" value="NfsA-like"/>
    <property type="match status" value="1"/>
</dbReference>
<evidence type="ECO:0000256" key="4">
    <source>
        <dbReference type="ARBA" id="ARBA00023002"/>
    </source>
</evidence>